<keyword evidence="9" id="KW-1185">Reference proteome</keyword>
<evidence type="ECO:0000256" key="5">
    <source>
        <dbReference type="ARBA" id="ARBA00022975"/>
    </source>
</evidence>
<sequence length="215" mass="23817">MKTLKSRCYSPIDPTCRRIRSLLPIKVCFPMKHELIELLCRKSFKYSEEPIFKLVSGRMSSFYVNCKPTTMDPRGMFLIGHLVFEAVKDANVTGIGGLTFGADPIAVATAFASGLNGQPIKAFSIRKEQKDHGIIRWIEGDMAPGERVAVIDDVATTGGSTIKAIERARSEGLCVVKAVILVDRQEGGLENIRKHVPEVTAVVTRDELVRQWRTA</sequence>
<dbReference type="EC" id="2.4.2.10" evidence="2 6"/>
<dbReference type="CDD" id="cd06223">
    <property type="entry name" value="PRTases_typeI"/>
    <property type="match status" value="1"/>
</dbReference>
<dbReference type="Proteomes" id="UP000014977">
    <property type="component" value="Unassembled WGS sequence"/>
</dbReference>
<dbReference type="PANTHER" id="PTHR19278:SF9">
    <property type="entry name" value="URIDINE 5'-MONOPHOSPHATE SYNTHASE"/>
    <property type="match status" value="1"/>
</dbReference>
<dbReference type="NCBIfam" id="TIGR00336">
    <property type="entry name" value="pyrE"/>
    <property type="match status" value="1"/>
</dbReference>
<feature type="binding site" evidence="6">
    <location>
        <position position="184"/>
    </location>
    <ligand>
        <name>orotate</name>
        <dbReference type="ChEBI" id="CHEBI:30839"/>
    </ligand>
</feature>
<comment type="subunit">
    <text evidence="6">Homodimer.</text>
</comment>
<name>S7TZ33_DESML</name>
<comment type="cofactor">
    <cofactor evidence="6">
        <name>Mg(2+)</name>
        <dbReference type="ChEBI" id="CHEBI:18420"/>
    </cofactor>
</comment>
<feature type="binding site" description="in other chain" evidence="6">
    <location>
        <position position="127"/>
    </location>
    <ligand>
        <name>5-phospho-alpha-D-ribose 1-diphosphate</name>
        <dbReference type="ChEBI" id="CHEBI:58017"/>
        <note>ligand shared between dimeric partners</note>
    </ligand>
</feature>
<organism evidence="8 9">
    <name type="scientific">Desulfococcus multivorans DSM 2059</name>
    <dbReference type="NCBI Taxonomy" id="1121405"/>
    <lineage>
        <taxon>Bacteria</taxon>
        <taxon>Pseudomonadati</taxon>
        <taxon>Thermodesulfobacteriota</taxon>
        <taxon>Desulfobacteria</taxon>
        <taxon>Desulfobacterales</taxon>
        <taxon>Desulfococcaceae</taxon>
        <taxon>Desulfococcus</taxon>
    </lineage>
</organism>
<dbReference type="InterPro" id="IPR004467">
    <property type="entry name" value="Or_phspho_trans_dom"/>
</dbReference>
<comment type="function">
    <text evidence="6">Catalyzes the transfer of a ribosyl phosphate group from 5-phosphoribose 1-diphosphate to orotate, leading to the formation of orotidine monophosphate (OMP).</text>
</comment>
<evidence type="ECO:0000259" key="7">
    <source>
        <dbReference type="Pfam" id="PF00156"/>
    </source>
</evidence>
<dbReference type="HAMAP" id="MF_01208">
    <property type="entry name" value="PyrE"/>
    <property type="match status" value="1"/>
</dbReference>
<dbReference type="InterPro" id="IPR023031">
    <property type="entry name" value="OPRT"/>
</dbReference>
<comment type="catalytic activity">
    <reaction evidence="6">
        <text>orotidine 5'-phosphate + diphosphate = orotate + 5-phospho-alpha-D-ribose 1-diphosphate</text>
        <dbReference type="Rhea" id="RHEA:10380"/>
        <dbReference type="ChEBI" id="CHEBI:30839"/>
        <dbReference type="ChEBI" id="CHEBI:33019"/>
        <dbReference type="ChEBI" id="CHEBI:57538"/>
        <dbReference type="ChEBI" id="CHEBI:58017"/>
        <dbReference type="EC" id="2.4.2.10"/>
    </reaction>
</comment>
<reference evidence="8 9" key="1">
    <citation type="journal article" date="2013" name="Genome Announc.">
        <title>Draft genome sequences for three mercury-methylating, sulfate-reducing bacteria.</title>
        <authorList>
            <person name="Brown S.D."/>
            <person name="Hurt R.A.Jr."/>
            <person name="Gilmour C.C."/>
            <person name="Elias D.A."/>
        </authorList>
    </citation>
    <scope>NUCLEOTIDE SEQUENCE [LARGE SCALE GENOMIC DNA]</scope>
    <source>
        <strain evidence="8 9">DSM 2059</strain>
    </source>
</reference>
<comment type="pathway">
    <text evidence="1 6">Pyrimidine metabolism; UMP biosynthesis via de novo pathway; UMP from orotate: step 1/2.</text>
</comment>
<dbReference type="STRING" id="897.B2D07_02855"/>
<evidence type="ECO:0000256" key="1">
    <source>
        <dbReference type="ARBA" id="ARBA00004889"/>
    </source>
</evidence>
<dbReference type="AlphaFoldDB" id="S7TZ33"/>
<feature type="domain" description="Phosphoribosyltransferase" evidence="7">
    <location>
        <begin position="144"/>
        <end position="195"/>
    </location>
</feature>
<dbReference type="InterPro" id="IPR000836">
    <property type="entry name" value="PRTase_dom"/>
</dbReference>
<evidence type="ECO:0000313" key="9">
    <source>
        <dbReference type="Proteomes" id="UP000014977"/>
    </source>
</evidence>
<accession>S7TZ33</accession>
<dbReference type="InterPro" id="IPR029057">
    <property type="entry name" value="PRTase-like"/>
</dbReference>
<protein>
    <recommendedName>
        <fullName evidence="2 6">Orotate phosphoribosyltransferase</fullName>
        <shortName evidence="6">OPRT</shortName>
        <shortName evidence="6">OPRTase</shortName>
        <ecNumber evidence="2 6">2.4.2.10</ecNumber>
    </recommendedName>
</protein>
<feature type="binding site" evidence="6">
    <location>
        <position position="130"/>
    </location>
    <ligand>
        <name>5-phospho-alpha-D-ribose 1-diphosphate</name>
        <dbReference type="ChEBI" id="CHEBI:58017"/>
        <note>ligand shared between dimeric partners</note>
    </ligand>
</feature>
<keyword evidence="6" id="KW-0460">Magnesium</keyword>
<keyword evidence="5 6" id="KW-0665">Pyrimidine biosynthesis</keyword>
<dbReference type="GO" id="GO:0004588">
    <property type="term" value="F:orotate phosphoribosyltransferase activity"/>
    <property type="evidence" value="ECO:0007669"/>
    <property type="project" value="UniProtKB-UniRule"/>
</dbReference>
<dbReference type="Pfam" id="PF00156">
    <property type="entry name" value="Pribosyltran"/>
    <property type="match status" value="1"/>
</dbReference>
<dbReference type="GO" id="GO:0000287">
    <property type="term" value="F:magnesium ion binding"/>
    <property type="evidence" value="ECO:0007669"/>
    <property type="project" value="UniProtKB-UniRule"/>
</dbReference>
<gene>
    <name evidence="6" type="primary">pyrE</name>
    <name evidence="8" type="ORF">dsmv_1727</name>
</gene>
<dbReference type="eggNOG" id="COG0461">
    <property type="taxonomic scope" value="Bacteria"/>
</dbReference>
<evidence type="ECO:0000256" key="6">
    <source>
        <dbReference type="HAMAP-Rule" id="MF_01208"/>
    </source>
</evidence>
<feature type="binding site" evidence="6">
    <location>
        <position position="126"/>
    </location>
    <ligand>
        <name>5-phospho-alpha-D-ribose 1-diphosphate</name>
        <dbReference type="ChEBI" id="CHEBI:58017"/>
        <note>ligand shared between dimeric partners</note>
    </ligand>
</feature>
<dbReference type="UniPathway" id="UPA00070">
    <property type="reaction ID" value="UER00119"/>
</dbReference>
<keyword evidence="4 6" id="KW-0808">Transferase</keyword>
<dbReference type="PANTHER" id="PTHR19278">
    <property type="entry name" value="OROTATE PHOSPHORIBOSYLTRANSFERASE"/>
    <property type="match status" value="1"/>
</dbReference>
<dbReference type="SUPFAM" id="SSF53271">
    <property type="entry name" value="PRTase-like"/>
    <property type="match status" value="1"/>
</dbReference>
<dbReference type="GO" id="GO:0044205">
    <property type="term" value="P:'de novo' UMP biosynthetic process"/>
    <property type="evidence" value="ECO:0007669"/>
    <property type="project" value="UniProtKB-UniRule"/>
</dbReference>
<evidence type="ECO:0000256" key="3">
    <source>
        <dbReference type="ARBA" id="ARBA00022676"/>
    </source>
</evidence>
<dbReference type="GO" id="GO:0019856">
    <property type="term" value="P:pyrimidine nucleobase biosynthetic process"/>
    <property type="evidence" value="ECO:0007669"/>
    <property type="project" value="TreeGrafter"/>
</dbReference>
<evidence type="ECO:0000313" key="8">
    <source>
        <dbReference type="EMBL" id="EPR42000.1"/>
    </source>
</evidence>
<evidence type="ECO:0000256" key="4">
    <source>
        <dbReference type="ARBA" id="ARBA00022679"/>
    </source>
</evidence>
<proteinExistence type="inferred from homology"/>
<dbReference type="PATRIC" id="fig|1121405.3.peg.1176"/>
<evidence type="ECO:0000256" key="2">
    <source>
        <dbReference type="ARBA" id="ARBA00011971"/>
    </source>
</evidence>
<comment type="similarity">
    <text evidence="6">Belongs to the purine/pyrimidine phosphoribosyltransferase family. PyrE subfamily.</text>
</comment>
<comment type="caution">
    <text evidence="6">Lacks conserved residue(s) required for the propagation of feature annotation.</text>
</comment>
<feature type="binding site" description="in other chain" evidence="6">
    <location>
        <begin position="152"/>
        <end position="160"/>
    </location>
    <ligand>
        <name>5-phospho-alpha-D-ribose 1-diphosphate</name>
        <dbReference type="ChEBI" id="CHEBI:58017"/>
        <note>ligand shared between dimeric partners</note>
    </ligand>
</feature>
<dbReference type="EMBL" id="ATHJ01000070">
    <property type="protein sequence ID" value="EPR42000.1"/>
    <property type="molecule type" value="Genomic_DNA"/>
</dbReference>
<dbReference type="Gene3D" id="3.40.50.2020">
    <property type="match status" value="1"/>
</dbReference>
<feature type="binding site" evidence="6">
    <location>
        <position position="156"/>
    </location>
    <ligand>
        <name>orotate</name>
        <dbReference type="ChEBI" id="CHEBI:30839"/>
    </ligand>
</feature>
<keyword evidence="3 6" id="KW-0328">Glycosyltransferase</keyword>
<comment type="caution">
    <text evidence="8">The sequence shown here is derived from an EMBL/GenBank/DDBJ whole genome shotgun (WGS) entry which is preliminary data.</text>
</comment>
<feature type="binding site" evidence="6">
    <location>
        <position position="132"/>
    </location>
    <ligand>
        <name>5-phospho-alpha-D-ribose 1-diphosphate</name>
        <dbReference type="ChEBI" id="CHEBI:58017"/>
        <note>ligand shared between dimeric partners</note>
    </ligand>
</feature>